<dbReference type="OrthoDB" id="3928002at2759"/>
<sequence length="234" mass="27106">MVLSMLVAIITCPAMLATAEAIRQGQSKERREEHRARRCNLVVTCVKASTRSAELDNRLVLLRDGKLYIDTMRPTSRKGSVESNDDYDEKQDQDIESRSHAFAGYYLPYPDTKFEGLVSTISDKTLNLNWIYVDKDTYQVKYGLRVDAQPNITGPFDCTRQDRRMTLEGWEGFVAVEESPGVWALYFDRDDNGLESKVARGTRVLEVELWRREKRWTKDPLQREQEQATQNTRK</sequence>
<gene>
    <name evidence="2" type="ORF">B0A52_06710</name>
</gene>
<keyword evidence="1" id="KW-0732">Signal</keyword>
<proteinExistence type="predicted"/>
<evidence type="ECO:0000256" key="1">
    <source>
        <dbReference type="SAM" id="SignalP"/>
    </source>
</evidence>
<accession>A0A438N1T4</accession>
<dbReference type="PANTHER" id="PTHR38049:SF2">
    <property type="entry name" value="RICIN B LECTIN DOMAIN-CONTAINING PROTEIN"/>
    <property type="match status" value="1"/>
</dbReference>
<dbReference type="AlphaFoldDB" id="A0A438N1T4"/>
<dbReference type="PANTHER" id="PTHR38049">
    <property type="entry name" value="RICIN B LECTIN DOMAIN-CONTAINING PROTEIN"/>
    <property type="match status" value="1"/>
</dbReference>
<evidence type="ECO:0000313" key="2">
    <source>
        <dbReference type="EMBL" id="RVX69646.1"/>
    </source>
</evidence>
<comment type="caution">
    <text evidence="2">The sequence shown here is derived from an EMBL/GenBank/DDBJ whole genome shotgun (WGS) entry which is preliminary data.</text>
</comment>
<name>A0A438N1T4_EXOME</name>
<feature type="signal peptide" evidence="1">
    <location>
        <begin position="1"/>
        <end position="19"/>
    </location>
</feature>
<protein>
    <submittedName>
        <fullName evidence="2">Uncharacterized protein</fullName>
    </submittedName>
</protein>
<organism evidence="2 3">
    <name type="scientific">Exophiala mesophila</name>
    <name type="common">Black yeast-like fungus</name>
    <dbReference type="NCBI Taxonomy" id="212818"/>
    <lineage>
        <taxon>Eukaryota</taxon>
        <taxon>Fungi</taxon>
        <taxon>Dikarya</taxon>
        <taxon>Ascomycota</taxon>
        <taxon>Pezizomycotina</taxon>
        <taxon>Eurotiomycetes</taxon>
        <taxon>Chaetothyriomycetidae</taxon>
        <taxon>Chaetothyriales</taxon>
        <taxon>Herpotrichiellaceae</taxon>
        <taxon>Exophiala</taxon>
    </lineage>
</organism>
<evidence type="ECO:0000313" key="3">
    <source>
        <dbReference type="Proteomes" id="UP000288859"/>
    </source>
</evidence>
<feature type="chain" id="PRO_5019410718" evidence="1">
    <location>
        <begin position="20"/>
        <end position="234"/>
    </location>
</feature>
<reference evidence="2 3" key="1">
    <citation type="submission" date="2017-03" db="EMBL/GenBank/DDBJ databases">
        <title>Genomes of endolithic fungi from Antarctica.</title>
        <authorList>
            <person name="Coleine C."/>
            <person name="Masonjones S."/>
            <person name="Stajich J.E."/>
        </authorList>
    </citation>
    <scope>NUCLEOTIDE SEQUENCE [LARGE SCALE GENOMIC DNA]</scope>
    <source>
        <strain evidence="2 3">CCFEE 6314</strain>
    </source>
</reference>
<dbReference type="EMBL" id="NAJM01000028">
    <property type="protein sequence ID" value="RVX69646.1"/>
    <property type="molecule type" value="Genomic_DNA"/>
</dbReference>
<dbReference type="Proteomes" id="UP000288859">
    <property type="component" value="Unassembled WGS sequence"/>
</dbReference>